<organism evidence="12 13">
    <name type="scientific">Ichthyobacterium seriolicida</name>
    <dbReference type="NCBI Taxonomy" id="242600"/>
    <lineage>
        <taxon>Bacteria</taxon>
        <taxon>Pseudomonadati</taxon>
        <taxon>Bacteroidota</taxon>
        <taxon>Flavobacteriia</taxon>
        <taxon>Flavobacteriales</taxon>
        <taxon>Ichthyobacteriaceae</taxon>
        <taxon>Ichthyobacterium</taxon>
    </lineage>
</organism>
<proteinExistence type="inferred from homology"/>
<feature type="active site" description="Charge relay system" evidence="10">
    <location>
        <position position="56"/>
    </location>
</feature>
<dbReference type="EC" id="6.3.5.7" evidence="3 10"/>
<comment type="catalytic activity">
    <reaction evidence="9 10">
        <text>L-glutamyl-tRNA(Gln) + L-glutamine + ATP + H2O = L-glutaminyl-tRNA(Gln) + L-glutamate + ADP + phosphate + H(+)</text>
        <dbReference type="Rhea" id="RHEA:17521"/>
        <dbReference type="Rhea" id="RHEA-COMP:9681"/>
        <dbReference type="Rhea" id="RHEA-COMP:9684"/>
        <dbReference type="ChEBI" id="CHEBI:15377"/>
        <dbReference type="ChEBI" id="CHEBI:15378"/>
        <dbReference type="ChEBI" id="CHEBI:29985"/>
        <dbReference type="ChEBI" id="CHEBI:30616"/>
        <dbReference type="ChEBI" id="CHEBI:43474"/>
        <dbReference type="ChEBI" id="CHEBI:58359"/>
        <dbReference type="ChEBI" id="CHEBI:78520"/>
        <dbReference type="ChEBI" id="CHEBI:78521"/>
        <dbReference type="ChEBI" id="CHEBI:456216"/>
        <dbReference type="EC" id="6.3.5.7"/>
    </reaction>
</comment>
<dbReference type="GO" id="GO:0006412">
    <property type="term" value="P:translation"/>
    <property type="evidence" value="ECO:0007669"/>
    <property type="project" value="UniProtKB-UniRule"/>
</dbReference>
<reference evidence="12 13" key="1">
    <citation type="submission" date="2014-03" db="EMBL/GenBank/DDBJ databases">
        <title>complete genome sequence of Flavobacteriaceae bacterium JBKA-6.</title>
        <authorList>
            <person name="Takano T."/>
            <person name="Nakamura Y."/>
            <person name="Takuma S."/>
            <person name="Yasuike M."/>
            <person name="Matsuyama T."/>
            <person name="Sakai T."/>
            <person name="Fujiwara A."/>
            <person name="Kimoto K."/>
            <person name="Fukuda Y."/>
            <person name="Kondo H."/>
            <person name="Hirono I."/>
            <person name="Nakayasu C."/>
        </authorList>
    </citation>
    <scope>NUCLEOTIDE SEQUENCE [LARGE SCALE GENOMIC DNA]</scope>
    <source>
        <strain evidence="12 13">JBKA-6</strain>
    </source>
</reference>
<dbReference type="GO" id="GO:0050567">
    <property type="term" value="F:glutaminyl-tRNA synthase (glutamine-hydrolyzing) activity"/>
    <property type="evidence" value="ECO:0007669"/>
    <property type="project" value="UniProtKB-UniRule"/>
</dbReference>
<accession>A0A1J1EBK9</accession>
<dbReference type="InterPro" id="IPR023631">
    <property type="entry name" value="Amidase_dom"/>
</dbReference>
<dbReference type="Pfam" id="PF01425">
    <property type="entry name" value="Amidase"/>
    <property type="match status" value="1"/>
</dbReference>
<keyword evidence="12" id="KW-0808">Transferase</keyword>
<sequence length="452" mass="49752">MNVVDSFLSIIDQKNRDLNIFIEVFSSEAIERAKEIDEKIKLGKAGSLAGMVLSIKDNICYKDHSLTAASRILQNFKSLFTATVLERLLLEDAIVIGRVNCDEFAMGSANKNSYYGVTRNPIDRTKVVGGSSGGSAASVSAGMCHVSLGSDTGGSVRQPASFCGVVGFKPTYGAFSRHGLIAFASSFDQIGVLANSVDDISFVNEVVSGKDDYDTTCVLDKKKTNTTKSNTPHKKMVYFREVIEAEGLSPIIREKFMTKLDKLRSEGHTVENIDFPYLKYLAPCYYILSTAEASSNLSRFDGIHYGYRSESATNLEDLYIKSRTEGFGDEVKKRILLGTFVLSSSCYDDYYIKGQKVRALIKNYTNEIFDHYDCILSPVSPSTAFDIDRSNVSSTSDYLDDIFTVHANLAGIPAISVPLSEDEKGLPIGIQIMTDNFKDQELLSIAKIIESN</sequence>
<feature type="active site" description="Acyl-ester intermediate" evidence="10">
    <location>
        <position position="155"/>
    </location>
</feature>
<dbReference type="NCBIfam" id="TIGR00132">
    <property type="entry name" value="gatA"/>
    <property type="match status" value="1"/>
</dbReference>
<dbReference type="KEGG" id="ise:JBKA6_1302"/>
<comment type="similarity">
    <text evidence="1 10">Belongs to the amidase family. GatA subfamily.</text>
</comment>
<evidence type="ECO:0000256" key="1">
    <source>
        <dbReference type="ARBA" id="ARBA00008069"/>
    </source>
</evidence>
<feature type="domain" description="Amidase" evidence="11">
    <location>
        <begin position="3"/>
        <end position="443"/>
    </location>
</feature>
<dbReference type="GO" id="GO:0030956">
    <property type="term" value="C:glutamyl-tRNA(Gln) amidotransferase complex"/>
    <property type="evidence" value="ECO:0007669"/>
    <property type="project" value="InterPro"/>
</dbReference>
<evidence type="ECO:0000256" key="10">
    <source>
        <dbReference type="HAMAP-Rule" id="MF_00120"/>
    </source>
</evidence>
<dbReference type="HAMAP" id="MF_00120">
    <property type="entry name" value="GatA"/>
    <property type="match status" value="1"/>
</dbReference>
<dbReference type="GO" id="GO:0005524">
    <property type="term" value="F:ATP binding"/>
    <property type="evidence" value="ECO:0007669"/>
    <property type="project" value="UniProtKB-KW"/>
</dbReference>
<evidence type="ECO:0000256" key="6">
    <source>
        <dbReference type="ARBA" id="ARBA00022741"/>
    </source>
</evidence>
<keyword evidence="13" id="KW-1185">Reference proteome</keyword>
<keyword evidence="7 10" id="KW-0067">ATP-binding</keyword>
<evidence type="ECO:0000259" key="11">
    <source>
        <dbReference type="Pfam" id="PF01425"/>
    </source>
</evidence>
<dbReference type="Gene3D" id="3.90.1300.10">
    <property type="entry name" value="Amidase signature (AS) domain"/>
    <property type="match status" value="1"/>
</dbReference>
<name>A0A1J1EBK9_9FLAO</name>
<dbReference type="SUPFAM" id="SSF75304">
    <property type="entry name" value="Amidase signature (AS) enzymes"/>
    <property type="match status" value="1"/>
</dbReference>
<evidence type="ECO:0000256" key="5">
    <source>
        <dbReference type="ARBA" id="ARBA00022598"/>
    </source>
</evidence>
<dbReference type="InterPro" id="IPR036928">
    <property type="entry name" value="AS_sf"/>
</dbReference>
<dbReference type="PANTHER" id="PTHR11895:SF151">
    <property type="entry name" value="GLUTAMYL-TRNA(GLN) AMIDOTRANSFERASE SUBUNIT A"/>
    <property type="match status" value="1"/>
</dbReference>
<dbReference type="PROSITE" id="PS00571">
    <property type="entry name" value="AMIDASES"/>
    <property type="match status" value="1"/>
</dbReference>
<dbReference type="InterPro" id="IPR004412">
    <property type="entry name" value="GatA"/>
</dbReference>
<evidence type="ECO:0000256" key="8">
    <source>
        <dbReference type="ARBA" id="ARBA00022917"/>
    </source>
</evidence>
<evidence type="ECO:0000313" key="12">
    <source>
        <dbReference type="EMBL" id="BAV95315.1"/>
    </source>
</evidence>
<feature type="active site" description="Charge relay system" evidence="10">
    <location>
        <position position="131"/>
    </location>
</feature>
<dbReference type="InterPro" id="IPR020556">
    <property type="entry name" value="Amidase_CS"/>
</dbReference>
<keyword evidence="6 10" id="KW-0547">Nucleotide-binding</keyword>
<keyword evidence="8 10" id="KW-0648">Protein biosynthesis</keyword>
<protein>
    <recommendedName>
        <fullName evidence="4 10">Glutamyl-tRNA(Gln) amidotransferase subunit A</fullName>
        <shortName evidence="10">Glu-ADT subunit A</shortName>
        <ecNumber evidence="3 10">6.3.5.7</ecNumber>
    </recommendedName>
</protein>
<evidence type="ECO:0000256" key="2">
    <source>
        <dbReference type="ARBA" id="ARBA00011123"/>
    </source>
</evidence>
<dbReference type="InterPro" id="IPR000120">
    <property type="entry name" value="Amidase"/>
</dbReference>
<dbReference type="PANTHER" id="PTHR11895">
    <property type="entry name" value="TRANSAMIDASE"/>
    <property type="match status" value="1"/>
</dbReference>
<gene>
    <name evidence="10" type="primary">gatA</name>
    <name evidence="12" type="ORF">JBKA6_1302</name>
</gene>
<dbReference type="Proteomes" id="UP000243197">
    <property type="component" value="Chromosome"/>
</dbReference>
<evidence type="ECO:0000256" key="3">
    <source>
        <dbReference type="ARBA" id="ARBA00012739"/>
    </source>
</evidence>
<dbReference type="AlphaFoldDB" id="A0A1J1EBK9"/>
<dbReference type="EMBL" id="AP014564">
    <property type="protein sequence ID" value="BAV95315.1"/>
    <property type="molecule type" value="Genomic_DNA"/>
</dbReference>
<comment type="subunit">
    <text evidence="2 10">Heterotrimer of A, B and C subunits.</text>
</comment>
<comment type="function">
    <text evidence="10">Allows the formation of correctly charged Gln-tRNA(Gln) through the transamidation of misacylated Glu-tRNA(Gln) in organisms which lack glutaminyl-tRNA synthetase. The reaction takes place in the presence of glutamine and ATP through an activated gamma-phospho-Glu-tRNA(Gln).</text>
</comment>
<dbReference type="GO" id="GO:0016740">
    <property type="term" value="F:transferase activity"/>
    <property type="evidence" value="ECO:0007669"/>
    <property type="project" value="UniProtKB-KW"/>
</dbReference>
<evidence type="ECO:0000313" key="13">
    <source>
        <dbReference type="Proteomes" id="UP000243197"/>
    </source>
</evidence>
<evidence type="ECO:0000256" key="9">
    <source>
        <dbReference type="ARBA" id="ARBA00047407"/>
    </source>
</evidence>
<evidence type="ECO:0000256" key="4">
    <source>
        <dbReference type="ARBA" id="ARBA00014428"/>
    </source>
</evidence>
<keyword evidence="5 10" id="KW-0436">Ligase</keyword>
<evidence type="ECO:0000256" key="7">
    <source>
        <dbReference type="ARBA" id="ARBA00022840"/>
    </source>
</evidence>